<protein>
    <submittedName>
        <fullName evidence="2">Uncharacterized protein</fullName>
    </submittedName>
</protein>
<feature type="region of interest" description="Disordered" evidence="1">
    <location>
        <begin position="1"/>
        <end position="40"/>
    </location>
</feature>
<dbReference type="Proteomes" id="UP000246702">
    <property type="component" value="Unassembled WGS sequence"/>
</dbReference>
<dbReference type="GeneID" id="37108940"/>
<organism evidence="2 3">
    <name type="scientific">Aspergillus sclerotioniger CBS 115572</name>
    <dbReference type="NCBI Taxonomy" id="1450535"/>
    <lineage>
        <taxon>Eukaryota</taxon>
        <taxon>Fungi</taxon>
        <taxon>Dikarya</taxon>
        <taxon>Ascomycota</taxon>
        <taxon>Pezizomycotina</taxon>
        <taxon>Eurotiomycetes</taxon>
        <taxon>Eurotiomycetidae</taxon>
        <taxon>Eurotiales</taxon>
        <taxon>Aspergillaceae</taxon>
        <taxon>Aspergillus</taxon>
        <taxon>Aspergillus subgen. Circumdati</taxon>
    </lineage>
</organism>
<dbReference type="EMBL" id="MSFK01000010">
    <property type="protein sequence ID" value="PWY90568.1"/>
    <property type="molecule type" value="Genomic_DNA"/>
</dbReference>
<name>A0A317X0T3_9EURO</name>
<evidence type="ECO:0000256" key="1">
    <source>
        <dbReference type="SAM" id="MobiDB-lite"/>
    </source>
</evidence>
<comment type="caution">
    <text evidence="2">The sequence shown here is derived from an EMBL/GenBank/DDBJ whole genome shotgun (WGS) entry which is preliminary data.</text>
</comment>
<keyword evidence="3" id="KW-1185">Reference proteome</keyword>
<reference evidence="2 3" key="1">
    <citation type="submission" date="2016-12" db="EMBL/GenBank/DDBJ databases">
        <title>The genomes of Aspergillus section Nigri reveals drivers in fungal speciation.</title>
        <authorList>
            <consortium name="DOE Joint Genome Institute"/>
            <person name="Vesth T.C."/>
            <person name="Nybo J."/>
            <person name="Theobald S."/>
            <person name="Brandl J."/>
            <person name="Frisvad J.C."/>
            <person name="Nielsen K.F."/>
            <person name="Lyhne E.K."/>
            <person name="Kogle M.E."/>
            <person name="Kuo A."/>
            <person name="Riley R."/>
            <person name="Clum A."/>
            <person name="Nolan M."/>
            <person name="Lipzen A."/>
            <person name="Salamov A."/>
            <person name="Henrissat B."/>
            <person name="Wiebenga A."/>
            <person name="De Vries R.P."/>
            <person name="Grigoriev I.V."/>
            <person name="Mortensen U.H."/>
            <person name="Andersen M.R."/>
            <person name="Baker S.E."/>
        </authorList>
    </citation>
    <scope>NUCLEOTIDE SEQUENCE [LARGE SCALE GENOMIC DNA]</scope>
    <source>
        <strain evidence="2 3">CBS 115572</strain>
    </source>
</reference>
<dbReference type="AlphaFoldDB" id="A0A317X0T3"/>
<proteinExistence type="predicted"/>
<evidence type="ECO:0000313" key="2">
    <source>
        <dbReference type="EMBL" id="PWY90568.1"/>
    </source>
</evidence>
<evidence type="ECO:0000313" key="3">
    <source>
        <dbReference type="Proteomes" id="UP000246702"/>
    </source>
</evidence>
<dbReference type="RefSeq" id="XP_025468946.1">
    <property type="nucleotide sequence ID" value="XM_025606797.1"/>
</dbReference>
<accession>A0A317X0T3</accession>
<sequence length="191" mass="21189">MATGLQATAPLGSTCVDGRPRPYRPTVIAGPQRSTASGLSRREARPAPACRYWRGFRGRRDRGRWRSISIALLPLIVQPYRPYTCPVMSGPAMLCYAMPCHAILYCIPPAILQGVSFSLRKRSFGGKQLKEGSKLLLYSVQPTRTGVDGPTVRHSQCDLCSVDRAHRYDQSIHLPALLSPVPWRLQDSQQS</sequence>
<gene>
    <name evidence="2" type="ORF">BO94DRAFT_30703</name>
</gene>